<evidence type="ECO:0000313" key="1">
    <source>
        <dbReference type="EMBL" id="GAA4413489.1"/>
    </source>
</evidence>
<proteinExistence type="predicted"/>
<sequence length="100" mass="10702">MTASTACRPLAAAPLTSVITAIDSVIDRVRVPPEQANLSLDAEARRCEAGLIATGEPAREVDMSLPRLLPAPSQLRGVRLRRCRSRIRGLGTGRDTVDVV</sequence>
<comment type="caution">
    <text evidence="1">The sequence shown here is derived from an EMBL/GenBank/DDBJ whole genome shotgun (WGS) entry which is preliminary data.</text>
</comment>
<name>A0ABP8KRH0_9MICO</name>
<organism evidence="1 2">
    <name type="scientific">Fodinibacter luteus</name>
    <dbReference type="NCBI Taxonomy" id="552064"/>
    <lineage>
        <taxon>Bacteria</taxon>
        <taxon>Bacillati</taxon>
        <taxon>Actinomycetota</taxon>
        <taxon>Actinomycetes</taxon>
        <taxon>Micrococcales</taxon>
        <taxon>Intrasporangiaceae</taxon>
        <taxon>Fodinibacter (ex Wang et al. 2009)</taxon>
    </lineage>
</organism>
<gene>
    <name evidence="1" type="ORF">GCM10023168_36430</name>
</gene>
<dbReference type="EMBL" id="BAABGM010000027">
    <property type="protein sequence ID" value="GAA4413489.1"/>
    <property type="molecule type" value="Genomic_DNA"/>
</dbReference>
<keyword evidence="2" id="KW-1185">Reference proteome</keyword>
<protein>
    <submittedName>
        <fullName evidence="1">Uncharacterized protein</fullName>
    </submittedName>
</protein>
<reference evidence="2" key="1">
    <citation type="journal article" date="2019" name="Int. J. Syst. Evol. Microbiol.">
        <title>The Global Catalogue of Microorganisms (GCM) 10K type strain sequencing project: providing services to taxonomists for standard genome sequencing and annotation.</title>
        <authorList>
            <consortium name="The Broad Institute Genomics Platform"/>
            <consortium name="The Broad Institute Genome Sequencing Center for Infectious Disease"/>
            <person name="Wu L."/>
            <person name="Ma J."/>
        </authorList>
    </citation>
    <scope>NUCLEOTIDE SEQUENCE [LARGE SCALE GENOMIC DNA]</scope>
    <source>
        <strain evidence="2">JCM 17809</strain>
    </source>
</reference>
<dbReference type="Proteomes" id="UP001500945">
    <property type="component" value="Unassembled WGS sequence"/>
</dbReference>
<evidence type="ECO:0000313" key="2">
    <source>
        <dbReference type="Proteomes" id="UP001500945"/>
    </source>
</evidence>
<accession>A0ABP8KRH0</accession>